<sequence>MTSQRTPGRVDRFAAFFTKLDSGNFLYRPPGAATGLVVSAAAYEGLLQRLDQRRKLALVLRWLVIAGSAIWGAREYARSGSVLVFVIPFGLGCGIAFLLSLWTHLDLLRPFERDRRRLEKDGGASRTMH</sequence>
<evidence type="ECO:0000313" key="2">
    <source>
        <dbReference type="EMBL" id="MCT2558275.1"/>
    </source>
</evidence>
<organism evidence="2 3">
    <name type="scientific">Tsuneonella litorea</name>
    <dbReference type="NCBI Taxonomy" id="2976475"/>
    <lineage>
        <taxon>Bacteria</taxon>
        <taxon>Pseudomonadati</taxon>
        <taxon>Pseudomonadota</taxon>
        <taxon>Alphaproteobacteria</taxon>
        <taxon>Sphingomonadales</taxon>
        <taxon>Erythrobacteraceae</taxon>
        <taxon>Tsuneonella</taxon>
    </lineage>
</organism>
<dbReference type="RefSeq" id="WP_259961089.1">
    <property type="nucleotide sequence ID" value="NZ_JAOAMV010000002.1"/>
</dbReference>
<keyword evidence="1" id="KW-0472">Membrane</keyword>
<feature type="transmembrane region" description="Helical" evidence="1">
    <location>
        <begin position="85"/>
        <end position="108"/>
    </location>
</feature>
<proteinExistence type="predicted"/>
<dbReference type="EMBL" id="JAOAMV010000002">
    <property type="protein sequence ID" value="MCT2558275.1"/>
    <property type="molecule type" value="Genomic_DNA"/>
</dbReference>
<name>A0A9X2VZH9_9SPHN</name>
<evidence type="ECO:0000256" key="1">
    <source>
        <dbReference type="SAM" id="Phobius"/>
    </source>
</evidence>
<keyword evidence="1" id="KW-1133">Transmembrane helix</keyword>
<dbReference type="Proteomes" id="UP001142648">
    <property type="component" value="Unassembled WGS sequence"/>
</dbReference>
<evidence type="ECO:0000313" key="3">
    <source>
        <dbReference type="Proteomes" id="UP001142648"/>
    </source>
</evidence>
<feature type="transmembrane region" description="Helical" evidence="1">
    <location>
        <begin position="56"/>
        <end position="73"/>
    </location>
</feature>
<comment type="caution">
    <text evidence="2">The sequence shown here is derived from an EMBL/GenBank/DDBJ whole genome shotgun (WGS) entry which is preliminary data.</text>
</comment>
<reference evidence="2" key="1">
    <citation type="submission" date="2022-09" db="EMBL/GenBank/DDBJ databases">
        <title>The genome sequence of Tsuneonella sp. YG55.</title>
        <authorList>
            <person name="Liu Y."/>
        </authorList>
    </citation>
    <scope>NUCLEOTIDE SEQUENCE</scope>
    <source>
        <strain evidence="2">YG55</strain>
    </source>
</reference>
<keyword evidence="1" id="KW-0812">Transmembrane</keyword>
<gene>
    <name evidence="2" type="ORF">N0B51_04715</name>
</gene>
<dbReference type="AlphaFoldDB" id="A0A9X2VZH9"/>
<keyword evidence="3" id="KW-1185">Reference proteome</keyword>
<accession>A0A9X2VZH9</accession>
<protein>
    <submittedName>
        <fullName evidence="2">Uncharacterized protein</fullName>
    </submittedName>
</protein>